<feature type="domain" description="BZIP" evidence="8">
    <location>
        <begin position="177"/>
        <end position="240"/>
    </location>
</feature>
<dbReference type="InterPro" id="IPR004827">
    <property type="entry name" value="bZIP"/>
</dbReference>
<dbReference type="GO" id="GO:0003700">
    <property type="term" value="F:DNA-binding transcription factor activity"/>
    <property type="evidence" value="ECO:0007669"/>
    <property type="project" value="InterPro"/>
</dbReference>
<evidence type="ECO:0000256" key="3">
    <source>
        <dbReference type="ARBA" id="ARBA00023125"/>
    </source>
</evidence>
<feature type="coiled-coil region" evidence="6">
    <location>
        <begin position="202"/>
        <end position="274"/>
    </location>
</feature>
<dbReference type="InterPro" id="IPR044759">
    <property type="entry name" value="bZIP_RF2"/>
</dbReference>
<keyword evidence="3" id="KW-0238">DNA-binding</keyword>
<dbReference type="PROSITE" id="PS50217">
    <property type="entry name" value="BZIP"/>
    <property type="match status" value="1"/>
</dbReference>
<reference evidence="9" key="1">
    <citation type="submission" date="2019-01" db="EMBL/GenBank/DDBJ databases">
        <authorList>
            <person name="Yang F."/>
            <person name="Zhu G."/>
            <person name="Wei Y."/>
            <person name="Guo J."/>
            <person name="Jin J."/>
        </authorList>
    </citation>
    <scope>NUCLEOTIDE SEQUENCE</scope>
</reference>
<protein>
    <submittedName>
        <fullName evidence="9">Putative transcription factor VIP1-like isoform X2</fullName>
    </submittedName>
</protein>
<dbReference type="GO" id="GO:0003677">
    <property type="term" value="F:DNA binding"/>
    <property type="evidence" value="ECO:0007669"/>
    <property type="project" value="UniProtKB-KW"/>
</dbReference>
<dbReference type="FunFam" id="1.20.5.170:FF:000083">
    <property type="entry name" value="Transcription factor VIP1"/>
    <property type="match status" value="1"/>
</dbReference>
<evidence type="ECO:0000256" key="4">
    <source>
        <dbReference type="ARBA" id="ARBA00023163"/>
    </source>
</evidence>
<evidence type="ECO:0000256" key="1">
    <source>
        <dbReference type="ARBA" id="ARBA00004123"/>
    </source>
</evidence>
<evidence type="ECO:0000259" key="8">
    <source>
        <dbReference type="PROSITE" id="PS50217"/>
    </source>
</evidence>
<evidence type="ECO:0000256" key="7">
    <source>
        <dbReference type="SAM" id="MobiDB-lite"/>
    </source>
</evidence>
<dbReference type="CDD" id="cd14703">
    <property type="entry name" value="bZIP_plant_RF2"/>
    <property type="match status" value="1"/>
</dbReference>
<dbReference type="PANTHER" id="PTHR13690">
    <property type="entry name" value="TRANSCRIPTION FACTOR POSF21-RELATED"/>
    <property type="match status" value="1"/>
</dbReference>
<keyword evidence="6" id="KW-0175">Coiled coil</keyword>
<keyword evidence="5" id="KW-0539">Nucleus</keyword>
<dbReference type="EMBL" id="MK440195">
    <property type="protein sequence ID" value="QEO19206.1"/>
    <property type="molecule type" value="mRNA"/>
</dbReference>
<feature type="compositionally biased region" description="Basic and acidic residues" evidence="7">
    <location>
        <begin position="328"/>
        <end position="340"/>
    </location>
</feature>
<evidence type="ECO:0000313" key="9">
    <source>
        <dbReference type="EMBL" id="QEO19206.1"/>
    </source>
</evidence>
<dbReference type="GO" id="GO:0005634">
    <property type="term" value="C:nucleus"/>
    <property type="evidence" value="ECO:0007669"/>
    <property type="project" value="UniProtKB-SubCell"/>
</dbReference>
<dbReference type="Gene3D" id="1.20.5.170">
    <property type="match status" value="1"/>
</dbReference>
<keyword evidence="4" id="KW-0804">Transcription</keyword>
<accession>A0A5C1YTP2</accession>
<evidence type="ECO:0000256" key="2">
    <source>
        <dbReference type="ARBA" id="ARBA00023015"/>
    </source>
</evidence>
<keyword evidence="2" id="KW-0805">Transcription regulation</keyword>
<organism evidence="9">
    <name type="scientific">Cymbidium ensifolium</name>
    <name type="common">Orchid</name>
    <name type="synonym">Epidendrum ensifolium</name>
    <dbReference type="NCBI Taxonomy" id="78740"/>
    <lineage>
        <taxon>Eukaryota</taxon>
        <taxon>Viridiplantae</taxon>
        <taxon>Streptophyta</taxon>
        <taxon>Embryophyta</taxon>
        <taxon>Tracheophyta</taxon>
        <taxon>Spermatophyta</taxon>
        <taxon>Magnoliopsida</taxon>
        <taxon>Liliopsida</taxon>
        <taxon>Asparagales</taxon>
        <taxon>Orchidaceae</taxon>
        <taxon>Epidendroideae</taxon>
        <taxon>Cymbidieae</taxon>
        <taxon>Cymbidiinae</taxon>
        <taxon>Cymbidium</taxon>
    </lineage>
</organism>
<evidence type="ECO:0000256" key="5">
    <source>
        <dbReference type="ARBA" id="ARBA00023242"/>
    </source>
</evidence>
<dbReference type="Pfam" id="PF00170">
    <property type="entry name" value="bZIP_1"/>
    <property type="match status" value="1"/>
</dbReference>
<dbReference type="SMART" id="SM00338">
    <property type="entry name" value="BRLZ"/>
    <property type="match status" value="1"/>
</dbReference>
<dbReference type="SUPFAM" id="SSF57959">
    <property type="entry name" value="Leucine zipper domain"/>
    <property type="match status" value="1"/>
</dbReference>
<comment type="subcellular location">
    <subcellularLocation>
        <location evidence="1">Nucleus</location>
    </subcellularLocation>
</comment>
<evidence type="ECO:0000256" key="6">
    <source>
        <dbReference type="SAM" id="Coils"/>
    </source>
</evidence>
<proteinExistence type="evidence at transcript level"/>
<sequence length="340" mass="37058">MDPSRPADSLPTNRRFGGGHIPPNPRSAGHRRALSETFVRLPDDLLFDSDPDFNISDIDLPSLSDDNVSGGSATVAPAIPVECGAKSDTRAAHPGGSPAGGGTHLRSLSVDAGFFEATVFKGAGVAGAVAPEKMVRHRYNSSIDGETSLFEEESTGLSDYAKKAMSADKLAELALIDPKKAKRILANRQSAARSKERKIRYTSELERKVQTLQTEATTLSAQVTLLQRDAVGLTSENRELKLRLQATEQQAQLRDALNEALREEVQRLKIATRQIPNGNENIFNRGFDQSIPPFYARLQKLPSQGGNLQAQQQLHMTGPLLHSNGRSFNDHTVHDSMELM</sequence>
<dbReference type="AlphaFoldDB" id="A0A5C1YTP2"/>
<name>A0A5C1YTP2_CYMEN</name>
<feature type="region of interest" description="Disordered" evidence="7">
    <location>
        <begin position="1"/>
        <end position="31"/>
    </location>
</feature>
<feature type="region of interest" description="Disordered" evidence="7">
    <location>
        <begin position="319"/>
        <end position="340"/>
    </location>
</feature>
<dbReference type="InterPro" id="IPR046347">
    <property type="entry name" value="bZIP_sf"/>
</dbReference>
<dbReference type="PANTHER" id="PTHR13690:SF86">
    <property type="entry name" value="TRANSCRIPTION FACTOR VIP1"/>
    <property type="match status" value="1"/>
</dbReference>